<reference evidence="1 2" key="1">
    <citation type="submission" date="2017-10" db="EMBL/GenBank/DDBJ databases">
        <title>Novel microbial diversity and functional potential in the marine mammal oral microbiome.</title>
        <authorList>
            <person name="Dudek N.K."/>
            <person name="Sun C.L."/>
            <person name="Burstein D."/>
            <person name="Kantor R.S."/>
            <person name="Aliaga Goltsman D.S."/>
            <person name="Bik E.M."/>
            <person name="Thomas B.C."/>
            <person name="Banfield J.F."/>
            <person name="Relman D.A."/>
        </authorList>
    </citation>
    <scope>NUCLEOTIDE SEQUENCE [LARGE SCALE GENOMIC DNA]</scope>
    <source>
        <strain evidence="1">DOLZORAL124_49_17</strain>
    </source>
</reference>
<sequence length="30" mass="3391">MVFACSRGITSSREIARCCEEHVVFMALED</sequence>
<organism evidence="1 2">
    <name type="scientific">candidate division KSB3 bacterium</name>
    <dbReference type="NCBI Taxonomy" id="2044937"/>
    <lineage>
        <taxon>Bacteria</taxon>
        <taxon>candidate division KSB3</taxon>
    </lineage>
</organism>
<evidence type="ECO:0000313" key="2">
    <source>
        <dbReference type="Proteomes" id="UP000229740"/>
    </source>
</evidence>
<accession>A0A2G6E6Q0</accession>
<dbReference type="Proteomes" id="UP000229740">
    <property type="component" value="Unassembled WGS sequence"/>
</dbReference>
<proteinExistence type="predicted"/>
<dbReference type="AlphaFoldDB" id="A0A2G6E6Q0"/>
<name>A0A2G6E6Q0_9BACT</name>
<dbReference type="EMBL" id="PDPS01000026">
    <property type="protein sequence ID" value="PID57627.1"/>
    <property type="molecule type" value="Genomic_DNA"/>
</dbReference>
<evidence type="ECO:0000313" key="1">
    <source>
        <dbReference type="EMBL" id="PID57627.1"/>
    </source>
</evidence>
<comment type="caution">
    <text evidence="1">The sequence shown here is derived from an EMBL/GenBank/DDBJ whole genome shotgun (WGS) entry which is preliminary data.</text>
</comment>
<protein>
    <submittedName>
        <fullName evidence="1">Uncharacterized protein</fullName>
    </submittedName>
</protein>
<gene>
    <name evidence="1" type="ORF">CSB45_06585</name>
</gene>